<reference evidence="1 2" key="1">
    <citation type="journal article" date="2020" name="Microorganisms">
        <title>Osmotic Adaptation and Compatible Solute Biosynthesis of Phototrophic Bacteria as Revealed from Genome Analyses.</title>
        <authorList>
            <person name="Imhoff J.F."/>
            <person name="Rahn T."/>
            <person name="Kunzel S."/>
            <person name="Keller A."/>
            <person name="Neulinger S.C."/>
        </authorList>
    </citation>
    <scope>NUCLEOTIDE SEQUENCE [LARGE SCALE GENOMIC DNA]</scope>
    <source>
        <strain evidence="1 2">DSM 6210</strain>
    </source>
</reference>
<evidence type="ECO:0000313" key="2">
    <source>
        <dbReference type="Proteomes" id="UP000748752"/>
    </source>
</evidence>
<accession>A0ABS1CGH1</accession>
<organism evidence="1 2">
    <name type="scientific">Thiohalocapsa halophila</name>
    <dbReference type="NCBI Taxonomy" id="69359"/>
    <lineage>
        <taxon>Bacteria</taxon>
        <taxon>Pseudomonadati</taxon>
        <taxon>Pseudomonadota</taxon>
        <taxon>Gammaproteobacteria</taxon>
        <taxon>Chromatiales</taxon>
        <taxon>Chromatiaceae</taxon>
        <taxon>Thiohalocapsa</taxon>
    </lineage>
</organism>
<name>A0ABS1CGH1_9GAMM</name>
<evidence type="ECO:0000313" key="1">
    <source>
        <dbReference type="EMBL" id="MBK1630993.1"/>
    </source>
</evidence>
<dbReference type="Proteomes" id="UP000748752">
    <property type="component" value="Unassembled WGS sequence"/>
</dbReference>
<dbReference type="RefSeq" id="WP_200236475.1">
    <property type="nucleotide sequence ID" value="NZ_NRRV01000019.1"/>
</dbReference>
<gene>
    <name evidence="1" type="ORF">CKO31_09620</name>
</gene>
<keyword evidence="2" id="KW-1185">Reference proteome</keyword>
<comment type="caution">
    <text evidence="1">The sequence shown here is derived from an EMBL/GenBank/DDBJ whole genome shotgun (WGS) entry which is preliminary data.</text>
</comment>
<protein>
    <submittedName>
        <fullName evidence="1">Uncharacterized protein</fullName>
    </submittedName>
</protein>
<sequence length="61" mass="6760">MVFYSAASQPISRSFLGMTGLDEEVAPIGERRMHVLLGELLSGFAVGSRAEHHRRELDAFL</sequence>
<proteinExistence type="predicted"/>
<dbReference type="EMBL" id="NRRV01000019">
    <property type="protein sequence ID" value="MBK1630993.1"/>
    <property type="molecule type" value="Genomic_DNA"/>
</dbReference>